<dbReference type="AlphaFoldDB" id="A0A914V489"/>
<dbReference type="WBParaSite" id="PSAMB.scaffold1525size30456.g13642.t1">
    <property type="protein sequence ID" value="PSAMB.scaffold1525size30456.g13642.t1"/>
    <property type="gene ID" value="PSAMB.scaffold1525size30456.g13642"/>
</dbReference>
<organism evidence="2 3">
    <name type="scientific">Plectus sambesii</name>
    <dbReference type="NCBI Taxonomy" id="2011161"/>
    <lineage>
        <taxon>Eukaryota</taxon>
        <taxon>Metazoa</taxon>
        <taxon>Ecdysozoa</taxon>
        <taxon>Nematoda</taxon>
        <taxon>Chromadorea</taxon>
        <taxon>Plectida</taxon>
        <taxon>Plectina</taxon>
        <taxon>Plectoidea</taxon>
        <taxon>Plectidae</taxon>
        <taxon>Plectus</taxon>
    </lineage>
</organism>
<accession>A0A914V489</accession>
<sequence>MARPSAAACTVDEHHRRPRSLDRVRHHVRRGNGEMGCSYERIRNDRRGHAAGARPPLAETRARSLALLLKEVAQGIVNDLLNPYNVSMLVALSYCSARTAIQREWRPANLE</sequence>
<evidence type="ECO:0000256" key="1">
    <source>
        <dbReference type="SAM" id="MobiDB-lite"/>
    </source>
</evidence>
<reference evidence="3" key="1">
    <citation type="submission" date="2022-11" db="UniProtKB">
        <authorList>
            <consortium name="WormBaseParasite"/>
        </authorList>
    </citation>
    <scope>IDENTIFICATION</scope>
</reference>
<proteinExistence type="predicted"/>
<dbReference type="Proteomes" id="UP000887566">
    <property type="component" value="Unplaced"/>
</dbReference>
<feature type="compositionally biased region" description="Basic and acidic residues" evidence="1">
    <location>
        <begin position="11"/>
        <end position="20"/>
    </location>
</feature>
<name>A0A914V489_9BILA</name>
<feature type="region of interest" description="Disordered" evidence="1">
    <location>
        <begin position="1"/>
        <end position="20"/>
    </location>
</feature>
<evidence type="ECO:0000313" key="3">
    <source>
        <dbReference type="WBParaSite" id="PSAMB.scaffold1525size30456.g13642.t1"/>
    </source>
</evidence>
<keyword evidence="2" id="KW-1185">Reference proteome</keyword>
<protein>
    <submittedName>
        <fullName evidence="3">Uncharacterized protein</fullName>
    </submittedName>
</protein>
<evidence type="ECO:0000313" key="2">
    <source>
        <dbReference type="Proteomes" id="UP000887566"/>
    </source>
</evidence>